<dbReference type="InterPro" id="IPR044203">
    <property type="entry name" value="GlbO/GLB3-like"/>
</dbReference>
<dbReference type="PANTHER" id="PTHR47366:SF1">
    <property type="entry name" value="TWO-ON-TWO HEMOGLOBIN-3"/>
    <property type="match status" value="1"/>
</dbReference>
<sequence length="144" mass="16545">MSVEQRAYGDGDASYQAAGQFEGLQRLTTAFYRAMDELPEAQLIRDMHPQDLEESTDKLARFLAGWLGGPRLYREKYGAIAIPRAHAHLDIDEQGRDAWLRCMAVALEQQPYAEDFKAYLLRELYRPAERSRVVSQQARQQQPV</sequence>
<dbReference type="GO" id="GO:0019825">
    <property type="term" value="F:oxygen binding"/>
    <property type="evidence" value="ECO:0007669"/>
    <property type="project" value="InterPro"/>
</dbReference>
<accession>A0A3N2DFY1</accession>
<dbReference type="GO" id="GO:0046872">
    <property type="term" value="F:metal ion binding"/>
    <property type="evidence" value="ECO:0007669"/>
    <property type="project" value="UniProtKB-KW"/>
</dbReference>
<dbReference type="Gene3D" id="1.10.490.10">
    <property type="entry name" value="Globins"/>
    <property type="match status" value="1"/>
</dbReference>
<dbReference type="GO" id="GO:0020037">
    <property type="term" value="F:heme binding"/>
    <property type="evidence" value="ECO:0007669"/>
    <property type="project" value="InterPro"/>
</dbReference>
<dbReference type="OrthoDB" id="9790913at2"/>
<keyword evidence="8" id="KW-1185">Reference proteome</keyword>
<gene>
    <name evidence="7" type="ORF">EDC56_3456</name>
</gene>
<keyword evidence="4" id="KW-0479">Metal-binding</keyword>
<dbReference type="CDD" id="cd14773">
    <property type="entry name" value="TrHb2_PhHbO-like_O"/>
    <property type="match status" value="1"/>
</dbReference>
<dbReference type="SUPFAM" id="SSF46458">
    <property type="entry name" value="Globin-like"/>
    <property type="match status" value="1"/>
</dbReference>
<proteinExistence type="inferred from homology"/>
<comment type="caution">
    <text evidence="7">The sequence shown here is derived from an EMBL/GenBank/DDBJ whole genome shotgun (WGS) entry which is preliminary data.</text>
</comment>
<dbReference type="EMBL" id="RKHR01000007">
    <property type="protein sequence ID" value="ROR98720.1"/>
    <property type="molecule type" value="Genomic_DNA"/>
</dbReference>
<dbReference type="PANTHER" id="PTHR47366">
    <property type="entry name" value="TWO-ON-TWO HEMOGLOBIN-3"/>
    <property type="match status" value="1"/>
</dbReference>
<keyword evidence="3" id="KW-0349">Heme</keyword>
<dbReference type="Pfam" id="PF01152">
    <property type="entry name" value="Bac_globin"/>
    <property type="match status" value="1"/>
</dbReference>
<evidence type="ECO:0000256" key="4">
    <source>
        <dbReference type="ARBA" id="ARBA00022723"/>
    </source>
</evidence>
<dbReference type="InterPro" id="IPR012292">
    <property type="entry name" value="Globin/Proto"/>
</dbReference>
<evidence type="ECO:0000256" key="1">
    <source>
        <dbReference type="ARBA" id="ARBA00001971"/>
    </source>
</evidence>
<keyword evidence="2" id="KW-0813">Transport</keyword>
<dbReference type="GO" id="GO:0005344">
    <property type="term" value="F:oxygen carrier activity"/>
    <property type="evidence" value="ECO:0007669"/>
    <property type="project" value="InterPro"/>
</dbReference>
<evidence type="ECO:0000256" key="6">
    <source>
        <dbReference type="ARBA" id="ARBA00034496"/>
    </source>
</evidence>
<keyword evidence="5" id="KW-0408">Iron</keyword>
<evidence type="ECO:0000313" key="7">
    <source>
        <dbReference type="EMBL" id="ROR98720.1"/>
    </source>
</evidence>
<evidence type="ECO:0000256" key="5">
    <source>
        <dbReference type="ARBA" id="ARBA00023004"/>
    </source>
</evidence>
<comment type="cofactor">
    <cofactor evidence="1">
        <name>heme</name>
        <dbReference type="ChEBI" id="CHEBI:30413"/>
    </cofactor>
</comment>
<reference evidence="7 8" key="1">
    <citation type="submission" date="2018-11" db="EMBL/GenBank/DDBJ databases">
        <title>Genomic Encyclopedia of Type Strains, Phase IV (KMG-IV): sequencing the most valuable type-strain genomes for metagenomic binning, comparative biology and taxonomic classification.</title>
        <authorList>
            <person name="Goeker M."/>
        </authorList>
    </citation>
    <scope>NUCLEOTIDE SEQUENCE [LARGE SCALE GENOMIC DNA]</scope>
    <source>
        <strain evidence="7 8">DSM 100316</strain>
    </source>
</reference>
<evidence type="ECO:0000256" key="3">
    <source>
        <dbReference type="ARBA" id="ARBA00022617"/>
    </source>
</evidence>
<dbReference type="PROSITE" id="PS01213">
    <property type="entry name" value="GLOBIN_FAM_2"/>
    <property type="match status" value="1"/>
</dbReference>
<evidence type="ECO:0000256" key="2">
    <source>
        <dbReference type="ARBA" id="ARBA00022448"/>
    </source>
</evidence>
<name>A0A3N2DFY1_9GAMM</name>
<dbReference type="RefSeq" id="WP_123713777.1">
    <property type="nucleotide sequence ID" value="NZ_RKHR01000007.1"/>
</dbReference>
<organism evidence="7 8">
    <name type="scientific">Sinobacterium caligoides</name>
    <dbReference type="NCBI Taxonomy" id="933926"/>
    <lineage>
        <taxon>Bacteria</taxon>
        <taxon>Pseudomonadati</taxon>
        <taxon>Pseudomonadota</taxon>
        <taxon>Gammaproteobacteria</taxon>
        <taxon>Cellvibrionales</taxon>
        <taxon>Spongiibacteraceae</taxon>
        <taxon>Sinobacterium</taxon>
    </lineage>
</organism>
<dbReference type="Proteomes" id="UP000275394">
    <property type="component" value="Unassembled WGS sequence"/>
</dbReference>
<dbReference type="AlphaFoldDB" id="A0A3N2DFY1"/>
<comment type="similarity">
    <text evidence="6">Belongs to the truncated hemoglobin family. Group II subfamily.</text>
</comment>
<evidence type="ECO:0000313" key="8">
    <source>
        <dbReference type="Proteomes" id="UP000275394"/>
    </source>
</evidence>
<dbReference type="InterPro" id="IPR001486">
    <property type="entry name" value="Hemoglobin_trunc"/>
</dbReference>
<dbReference type="InterPro" id="IPR009050">
    <property type="entry name" value="Globin-like_sf"/>
</dbReference>
<dbReference type="InterPro" id="IPR019795">
    <property type="entry name" value="Globin_bac-like_CS"/>
</dbReference>
<protein>
    <submittedName>
        <fullName evidence="7">Hemoglobin</fullName>
    </submittedName>
</protein>